<dbReference type="EMBL" id="BTSX01000004">
    <property type="protein sequence ID" value="GMS96915.1"/>
    <property type="molecule type" value="Genomic_DNA"/>
</dbReference>
<feature type="non-terminal residue" evidence="1">
    <location>
        <position position="148"/>
    </location>
</feature>
<reference evidence="1" key="1">
    <citation type="submission" date="2023-10" db="EMBL/GenBank/DDBJ databases">
        <title>Genome assembly of Pristionchus species.</title>
        <authorList>
            <person name="Yoshida K."/>
            <person name="Sommer R.J."/>
        </authorList>
    </citation>
    <scope>NUCLEOTIDE SEQUENCE</scope>
    <source>
        <strain evidence="1">RS0144</strain>
    </source>
</reference>
<organism evidence="1 2">
    <name type="scientific">Pristionchus entomophagus</name>
    <dbReference type="NCBI Taxonomy" id="358040"/>
    <lineage>
        <taxon>Eukaryota</taxon>
        <taxon>Metazoa</taxon>
        <taxon>Ecdysozoa</taxon>
        <taxon>Nematoda</taxon>
        <taxon>Chromadorea</taxon>
        <taxon>Rhabditida</taxon>
        <taxon>Rhabditina</taxon>
        <taxon>Diplogasteromorpha</taxon>
        <taxon>Diplogasteroidea</taxon>
        <taxon>Neodiplogasteridae</taxon>
        <taxon>Pristionchus</taxon>
    </lineage>
</organism>
<evidence type="ECO:0000313" key="1">
    <source>
        <dbReference type="EMBL" id="GMS96915.1"/>
    </source>
</evidence>
<comment type="caution">
    <text evidence="1">The sequence shown here is derived from an EMBL/GenBank/DDBJ whole genome shotgun (WGS) entry which is preliminary data.</text>
</comment>
<keyword evidence="2" id="KW-1185">Reference proteome</keyword>
<proteinExistence type="predicted"/>
<protein>
    <submittedName>
        <fullName evidence="1">Uncharacterized protein</fullName>
    </submittedName>
</protein>
<gene>
    <name evidence="1" type="ORF">PENTCL1PPCAC_19090</name>
</gene>
<evidence type="ECO:0000313" key="2">
    <source>
        <dbReference type="Proteomes" id="UP001432027"/>
    </source>
</evidence>
<name>A0AAV5TRM4_9BILA</name>
<sequence>DFHENYCGKYCNAEVRPRSPTGTSRTIKAPVDEWATDISLFDEVTLVGERCPYLSISDGVESQLMRETYCLEPSKKSRLKKKKELLSVLITVPNNRSELALLCFRLRHSSQKFEKVMKEDQGHTTTVISFNIYEGDDHMLPFWQDIKG</sequence>
<dbReference type="Proteomes" id="UP001432027">
    <property type="component" value="Unassembled WGS sequence"/>
</dbReference>
<dbReference type="AlphaFoldDB" id="A0AAV5TRM4"/>
<feature type="non-terminal residue" evidence="1">
    <location>
        <position position="1"/>
    </location>
</feature>
<accession>A0AAV5TRM4</accession>